<dbReference type="InterPro" id="IPR021853">
    <property type="entry name" value="DUF3460"/>
</dbReference>
<reference evidence="3" key="1">
    <citation type="submission" date="2016-10" db="EMBL/GenBank/DDBJ databases">
        <authorList>
            <person name="Varghese N."/>
            <person name="Submissions S."/>
        </authorList>
    </citation>
    <scope>NUCLEOTIDE SEQUENCE [LARGE SCALE GENOMIC DNA]</scope>
    <source>
        <strain evidence="3">CGMCC 1.11014</strain>
    </source>
</reference>
<dbReference type="STRING" id="1035707.SAMN05216552_102834"/>
<dbReference type="EMBL" id="FPBO01000028">
    <property type="protein sequence ID" value="SFV08341.1"/>
    <property type="molecule type" value="Genomic_DNA"/>
</dbReference>
<organism evidence="2 3">
    <name type="scientific">Pseudoduganella namucuonensis</name>
    <dbReference type="NCBI Taxonomy" id="1035707"/>
    <lineage>
        <taxon>Bacteria</taxon>
        <taxon>Pseudomonadati</taxon>
        <taxon>Pseudomonadota</taxon>
        <taxon>Betaproteobacteria</taxon>
        <taxon>Burkholderiales</taxon>
        <taxon>Oxalobacteraceae</taxon>
        <taxon>Telluria group</taxon>
        <taxon>Pseudoduganella</taxon>
    </lineage>
</organism>
<dbReference type="Pfam" id="PF11943">
    <property type="entry name" value="DUF3460"/>
    <property type="match status" value="1"/>
</dbReference>
<keyword evidence="3" id="KW-1185">Reference proteome</keyword>
<dbReference type="OrthoDB" id="5296692at2"/>
<dbReference type="RefSeq" id="WP_093558201.1">
    <property type="nucleotide sequence ID" value="NZ_FPBO01000028.1"/>
</dbReference>
<accession>A0A1I7LF84</accession>
<gene>
    <name evidence="2" type="ORF">SAMN05216552_102834</name>
</gene>
<dbReference type="Proteomes" id="UP000199391">
    <property type="component" value="Unassembled WGS sequence"/>
</dbReference>
<protein>
    <recommendedName>
        <fullName evidence="4">DUF3460 family protein</fullName>
    </recommendedName>
</protein>
<evidence type="ECO:0000313" key="2">
    <source>
        <dbReference type="EMBL" id="SFV08341.1"/>
    </source>
</evidence>
<evidence type="ECO:0008006" key="4">
    <source>
        <dbReference type="Google" id="ProtNLM"/>
    </source>
</evidence>
<evidence type="ECO:0000313" key="3">
    <source>
        <dbReference type="Proteomes" id="UP000199391"/>
    </source>
</evidence>
<name>A0A1I7LF84_9BURK</name>
<sequence length="69" mass="8221">MKLSKQHSMYESDHTLFIKSLREQKPGLEQRQREGRSLLWDKEPTALSEQDRVRASTVKQQAYVYQNKL</sequence>
<dbReference type="AlphaFoldDB" id="A0A1I7LF84"/>
<feature type="region of interest" description="Disordered" evidence="1">
    <location>
        <begin position="22"/>
        <end position="43"/>
    </location>
</feature>
<evidence type="ECO:0000256" key="1">
    <source>
        <dbReference type="SAM" id="MobiDB-lite"/>
    </source>
</evidence>
<proteinExistence type="predicted"/>